<dbReference type="GO" id="GO:0000731">
    <property type="term" value="P:DNA synthesis involved in DNA repair"/>
    <property type="evidence" value="ECO:0007669"/>
    <property type="project" value="TreeGrafter"/>
</dbReference>
<reference evidence="3" key="1">
    <citation type="journal article" date="2012" name="Stand. Genomic Sci.">
        <title>Permanent draft genome sequence of the gliding predator Saprospira grandis strain Sa g1 (= HR1).</title>
        <authorList>
            <person name="Mavromatis K."/>
            <person name="Chertkov O."/>
            <person name="Lapidus A."/>
            <person name="Nolan M."/>
            <person name="Lucas S."/>
            <person name="Tice H."/>
            <person name="Del Rio T.G."/>
            <person name="Cheng J.F."/>
            <person name="Han C."/>
            <person name="Tapia R."/>
            <person name="Bruce D."/>
            <person name="Goodwin L.A."/>
            <person name="Pitluck S."/>
            <person name="Huntemann M."/>
            <person name="Liolios K."/>
            <person name="Pagani I."/>
            <person name="Ivanova N."/>
            <person name="Mikhailova N."/>
            <person name="Pati A."/>
            <person name="Chen A."/>
            <person name="Palaniappan K."/>
            <person name="Land M."/>
            <person name="Brambilla E.M."/>
            <person name="Rohde M."/>
            <person name="Spring S."/>
            <person name="Goker M."/>
            <person name="Detter J.C."/>
            <person name="Bristow J."/>
            <person name="Eisen J.A."/>
            <person name="Markowitz V."/>
            <person name="Hugenholtz P."/>
            <person name="Kyrpides N.C."/>
            <person name="Klenk H.P."/>
            <person name="Woyke T."/>
        </authorList>
    </citation>
    <scope>NUCLEOTIDE SEQUENCE [LARGE SCALE GENOMIC DNA]</scope>
    <source>
        <strain evidence="3">DSM 2844</strain>
    </source>
</reference>
<dbReference type="InterPro" id="IPR027417">
    <property type="entry name" value="P-loop_NTPase"/>
</dbReference>
<proteinExistence type="predicted"/>
<protein>
    <submittedName>
        <fullName evidence="2">Putative ATPase</fullName>
    </submittedName>
</protein>
<dbReference type="PANTHER" id="PTHR32182">
    <property type="entry name" value="DNA REPLICATION AND REPAIR PROTEIN RECF"/>
    <property type="match status" value="1"/>
</dbReference>
<dbReference type="GO" id="GO:0016887">
    <property type="term" value="F:ATP hydrolysis activity"/>
    <property type="evidence" value="ECO:0007669"/>
    <property type="project" value="InterPro"/>
</dbReference>
<dbReference type="Pfam" id="PF13304">
    <property type="entry name" value="AAA_21"/>
    <property type="match status" value="1"/>
</dbReference>
<dbReference type="Gene3D" id="3.40.50.300">
    <property type="entry name" value="P-loop containing nucleotide triphosphate hydrolases"/>
    <property type="match status" value="1"/>
</dbReference>
<dbReference type="GO" id="GO:0006302">
    <property type="term" value="P:double-strand break repair"/>
    <property type="evidence" value="ECO:0007669"/>
    <property type="project" value="TreeGrafter"/>
</dbReference>
<dbReference type="PIRSF" id="PIRSF029347">
    <property type="entry name" value="RecF"/>
    <property type="match status" value="1"/>
</dbReference>
<organism evidence="2 3">
    <name type="scientific">Saprospira grandis DSM 2844</name>
    <dbReference type="NCBI Taxonomy" id="694433"/>
    <lineage>
        <taxon>Bacteria</taxon>
        <taxon>Pseudomonadati</taxon>
        <taxon>Bacteroidota</taxon>
        <taxon>Saprospiria</taxon>
        <taxon>Saprospirales</taxon>
        <taxon>Saprospiraceae</taxon>
        <taxon>Saprospira</taxon>
    </lineage>
</organism>
<evidence type="ECO:0000313" key="2">
    <source>
        <dbReference type="EMBL" id="EJF52048.1"/>
    </source>
</evidence>
<dbReference type="GO" id="GO:0005524">
    <property type="term" value="F:ATP binding"/>
    <property type="evidence" value="ECO:0007669"/>
    <property type="project" value="InterPro"/>
</dbReference>
<name>J1I1A8_9BACT</name>
<dbReference type="EMBL" id="JH719942">
    <property type="protein sequence ID" value="EJF52048.1"/>
    <property type="molecule type" value="Genomic_DNA"/>
</dbReference>
<accession>J1I1A8</accession>
<dbReference type="InterPro" id="IPR003959">
    <property type="entry name" value="ATPase_AAA_core"/>
</dbReference>
<dbReference type="Proteomes" id="UP000005113">
    <property type="component" value="Unassembled WGS sequence"/>
</dbReference>
<dbReference type="AlphaFoldDB" id="J1I1A8"/>
<evidence type="ECO:0000259" key="1">
    <source>
        <dbReference type="Pfam" id="PF13304"/>
    </source>
</evidence>
<feature type="domain" description="ATPase AAA-type core" evidence="1">
    <location>
        <begin position="24"/>
        <end position="303"/>
    </location>
</feature>
<dbReference type="PANTHER" id="PTHR32182:SF22">
    <property type="entry name" value="ATP-DEPENDENT ENDONUCLEASE, OLD FAMILY-RELATED"/>
    <property type="match status" value="1"/>
</dbReference>
<dbReference type="InterPro" id="IPR014555">
    <property type="entry name" value="RecF-like"/>
</dbReference>
<gene>
    <name evidence="2" type="ORF">SapgrDRAFT_0298</name>
</gene>
<dbReference type="HOGENOM" id="CLU_035814_1_1_10"/>
<dbReference type="SUPFAM" id="SSF52540">
    <property type="entry name" value="P-loop containing nucleoside triphosphate hydrolases"/>
    <property type="match status" value="1"/>
</dbReference>
<sequence>MAMDFIKIKGYKSIKNIQLDLAPINIFIGANGAGKSNFLTFFEFLSNLYQRKLTQYVNLKGGANKLLFNGAKNTDEIRFEISFDQEQNGYSVRIKNGGENFVFQDEYLLYQGKKSWNIANHATEAAIKTTDNFRAKHVIGYLNSYRKYHFHDTAKSSPFTQMAHTENDSYFLYSEGENISAFLYHIHENHKKVYNRIVKTIQSIAPFFADFYFHPNPTNYIRLQWISKFSDTIYGPNDLSDGTIRFIALTTLFLQPEPPSSIIIDEPELGLHPFAIAKLAGMIKSAAARDIQVLLATQSSDLVNHFLPEDIITVDLVNGESQFNRLDSQELERWLEDYGLGELWQRNILSSGQPNK</sequence>
<evidence type="ECO:0000313" key="3">
    <source>
        <dbReference type="Proteomes" id="UP000005113"/>
    </source>
</evidence>
<dbReference type="RefSeq" id="WP_002656711.1">
    <property type="nucleotide sequence ID" value="NZ_JH719942.1"/>
</dbReference>